<feature type="repeat" description="TPR" evidence="2">
    <location>
        <begin position="236"/>
        <end position="269"/>
    </location>
</feature>
<dbReference type="PANTHER" id="PTHR43228:SF1">
    <property type="entry name" value="TWO-COMPONENT RESPONSE REGULATOR ARR22"/>
    <property type="match status" value="1"/>
</dbReference>
<evidence type="ECO:0000313" key="4">
    <source>
        <dbReference type="EMBL" id="MBB4842068.1"/>
    </source>
</evidence>
<keyword evidence="1" id="KW-0597">Phosphoprotein</keyword>
<dbReference type="SUPFAM" id="SSF48452">
    <property type="entry name" value="TPR-like"/>
    <property type="match status" value="1"/>
</dbReference>
<sequence length="539" mass="59951">MAMMDSSIQDASALIIDSNSTSRSLMSAQLRDLGVGTVRQATRIQDARMILEHKAYDIVLCDYHFDGTEMSGQDLLDELRREQLLPYSTVFVMVTGEATYAKVAEAAEAALDAYLIKPYTSASLSERLTQARHRKRVLKDIFEAIEKQDYETAASHCLKRFAAKAEFWLYAARIGAELLLRLTRYADARKLYDAIVEARTVPWARLGVARTELVSGNVIAARRTLETLIGEIPDYADSYDVMGRVQMEQGEISAALKTYRMAASLTPGCLLRQQSCGSLAFYAGERAEALKMLERTIAQGLRSKLFDMLSLMLVGLMRFDARDSKGLKYAQDALLQELDRKPKEQRLQRFALVFQALRALQERKIGAALELARQLSAEIDQEDFNLEAATLLVGLWIRLAAQDVQLDEMPPLMQQMGLRFCTSKASSELLVAMSESNTAVAQEFQACHTRIFEIAETAMRHSMRGSARVGVALLIQQGEATRNAKLIDMASLVLKRHAEKIEDAPALADQIVELQKHFVLPLGISSSRSRAAGGLALRG</sequence>
<dbReference type="PROSITE" id="PS50005">
    <property type="entry name" value="TPR"/>
    <property type="match status" value="1"/>
</dbReference>
<organism evidence="4 5">
    <name type="scientific">Roseateles oligotrophus</name>
    <dbReference type="NCBI Taxonomy" id="1769250"/>
    <lineage>
        <taxon>Bacteria</taxon>
        <taxon>Pseudomonadati</taxon>
        <taxon>Pseudomonadota</taxon>
        <taxon>Betaproteobacteria</taxon>
        <taxon>Burkholderiales</taxon>
        <taxon>Sphaerotilaceae</taxon>
        <taxon>Roseateles</taxon>
    </lineage>
</organism>
<evidence type="ECO:0000259" key="3">
    <source>
        <dbReference type="PROSITE" id="PS50110"/>
    </source>
</evidence>
<feature type="domain" description="Response regulatory" evidence="3">
    <location>
        <begin position="12"/>
        <end position="132"/>
    </location>
</feature>
<dbReference type="InterPro" id="IPR052048">
    <property type="entry name" value="ST_Response_Regulator"/>
</dbReference>
<dbReference type="AlphaFoldDB" id="A0A840L772"/>
<dbReference type="Pfam" id="PF00072">
    <property type="entry name" value="Response_reg"/>
    <property type="match status" value="1"/>
</dbReference>
<dbReference type="Gene3D" id="3.40.50.2300">
    <property type="match status" value="1"/>
</dbReference>
<dbReference type="InterPro" id="IPR001789">
    <property type="entry name" value="Sig_transdc_resp-reg_receiver"/>
</dbReference>
<dbReference type="SUPFAM" id="SSF52172">
    <property type="entry name" value="CheY-like"/>
    <property type="match status" value="1"/>
</dbReference>
<gene>
    <name evidence="4" type="ORF">HNP55_000563</name>
</gene>
<protein>
    <submittedName>
        <fullName evidence="4">CheY-like chemotaxis protein</fullName>
    </submittedName>
</protein>
<dbReference type="Proteomes" id="UP000562027">
    <property type="component" value="Unassembled WGS sequence"/>
</dbReference>
<dbReference type="InterPro" id="IPR011990">
    <property type="entry name" value="TPR-like_helical_dom_sf"/>
</dbReference>
<dbReference type="SMART" id="SM00448">
    <property type="entry name" value="REC"/>
    <property type="match status" value="1"/>
</dbReference>
<dbReference type="InterPro" id="IPR019734">
    <property type="entry name" value="TPR_rpt"/>
</dbReference>
<keyword evidence="5" id="KW-1185">Reference proteome</keyword>
<accession>A0A840L772</accession>
<proteinExistence type="predicted"/>
<reference evidence="4 5" key="1">
    <citation type="submission" date="2020-08" db="EMBL/GenBank/DDBJ databases">
        <title>Functional genomics of gut bacteria from endangered species of beetles.</title>
        <authorList>
            <person name="Carlos-Shanley C."/>
        </authorList>
    </citation>
    <scope>NUCLEOTIDE SEQUENCE [LARGE SCALE GENOMIC DNA]</scope>
    <source>
        <strain evidence="4 5">S00239</strain>
    </source>
</reference>
<dbReference type="EMBL" id="JACHLP010000001">
    <property type="protein sequence ID" value="MBB4842068.1"/>
    <property type="molecule type" value="Genomic_DNA"/>
</dbReference>
<dbReference type="Gene3D" id="1.25.40.10">
    <property type="entry name" value="Tetratricopeptide repeat domain"/>
    <property type="match status" value="1"/>
</dbReference>
<comment type="caution">
    <text evidence="4">The sequence shown here is derived from an EMBL/GenBank/DDBJ whole genome shotgun (WGS) entry which is preliminary data.</text>
</comment>
<name>A0A840L772_9BURK</name>
<dbReference type="PROSITE" id="PS50110">
    <property type="entry name" value="RESPONSE_REGULATORY"/>
    <property type="match status" value="1"/>
</dbReference>
<feature type="modified residue" description="4-aspartylphosphate" evidence="1">
    <location>
        <position position="62"/>
    </location>
</feature>
<dbReference type="GO" id="GO:0000160">
    <property type="term" value="P:phosphorelay signal transduction system"/>
    <property type="evidence" value="ECO:0007669"/>
    <property type="project" value="InterPro"/>
</dbReference>
<dbReference type="RefSeq" id="WP_184295957.1">
    <property type="nucleotide sequence ID" value="NZ_JACHLP010000001.1"/>
</dbReference>
<keyword evidence="2" id="KW-0802">TPR repeat</keyword>
<dbReference type="PANTHER" id="PTHR43228">
    <property type="entry name" value="TWO-COMPONENT RESPONSE REGULATOR"/>
    <property type="match status" value="1"/>
</dbReference>
<evidence type="ECO:0000313" key="5">
    <source>
        <dbReference type="Proteomes" id="UP000562027"/>
    </source>
</evidence>
<evidence type="ECO:0000256" key="1">
    <source>
        <dbReference type="PROSITE-ProRule" id="PRU00169"/>
    </source>
</evidence>
<evidence type="ECO:0000256" key="2">
    <source>
        <dbReference type="PROSITE-ProRule" id="PRU00339"/>
    </source>
</evidence>
<dbReference type="InterPro" id="IPR011006">
    <property type="entry name" value="CheY-like_superfamily"/>
</dbReference>